<dbReference type="Proteomes" id="UP000462066">
    <property type="component" value="Unassembled WGS sequence"/>
</dbReference>
<dbReference type="RefSeq" id="WP_162310745.1">
    <property type="nucleotide sequence ID" value="NZ_JACHGU010000001.1"/>
</dbReference>
<evidence type="ECO:0000313" key="3">
    <source>
        <dbReference type="Proteomes" id="UP000462066"/>
    </source>
</evidence>
<accession>A0A7V8K7A3</accession>
<sequence length="179" mass="18611">MNTKTLALCLLLGLVASGCARREADDDAIAEETGIPAAQEQAPAPPKEVAALKVEVTLSPAAEQKLKASGESVRVEVVYGGDPAPEATLTPNELGMIELGKKVFELDGSGVVEVPESAVDRSRLDQIVGQPQVMVNTTSGRKSTPENLLACAFYWDTLGTAGHDGIAVPCKLLTEAKGG</sequence>
<gene>
    <name evidence="2" type="ORF">B1992_06890</name>
</gene>
<dbReference type="PROSITE" id="PS51257">
    <property type="entry name" value="PROKAR_LIPOPROTEIN"/>
    <property type="match status" value="1"/>
</dbReference>
<organism evidence="2 3">
    <name type="scientific">Pseudoxanthomonas broegbernensis</name>
    <dbReference type="NCBI Taxonomy" id="83619"/>
    <lineage>
        <taxon>Bacteria</taxon>
        <taxon>Pseudomonadati</taxon>
        <taxon>Pseudomonadota</taxon>
        <taxon>Gammaproteobacteria</taxon>
        <taxon>Lysobacterales</taxon>
        <taxon>Lysobacteraceae</taxon>
        <taxon>Pseudoxanthomonas</taxon>
    </lineage>
</organism>
<keyword evidence="3" id="KW-1185">Reference proteome</keyword>
<dbReference type="EMBL" id="MWIP01000005">
    <property type="protein sequence ID" value="KAF1686630.1"/>
    <property type="molecule type" value="Genomic_DNA"/>
</dbReference>
<evidence type="ECO:0008006" key="4">
    <source>
        <dbReference type="Google" id="ProtNLM"/>
    </source>
</evidence>
<name>A0A7V8K7A3_9GAMM</name>
<protein>
    <recommendedName>
        <fullName evidence="4">Lipoprotein</fullName>
    </recommendedName>
</protein>
<comment type="caution">
    <text evidence="2">The sequence shown here is derived from an EMBL/GenBank/DDBJ whole genome shotgun (WGS) entry which is preliminary data.</text>
</comment>
<evidence type="ECO:0000256" key="1">
    <source>
        <dbReference type="SAM" id="SignalP"/>
    </source>
</evidence>
<proteinExistence type="predicted"/>
<keyword evidence="1" id="KW-0732">Signal</keyword>
<dbReference type="AlphaFoldDB" id="A0A7V8K7A3"/>
<evidence type="ECO:0000313" key="2">
    <source>
        <dbReference type="EMBL" id="KAF1686630.1"/>
    </source>
</evidence>
<reference evidence="2 3" key="1">
    <citation type="submission" date="2017-10" db="EMBL/GenBank/DDBJ databases">
        <title>Whole genome sequencing of Pseudoxanthomonas broegbernensis DSM 12573(T).</title>
        <authorList>
            <person name="Kumar S."/>
            <person name="Bansal K."/>
            <person name="Kaur A."/>
            <person name="Patil P."/>
            <person name="Sharma S."/>
            <person name="Patil P.B."/>
        </authorList>
    </citation>
    <scope>NUCLEOTIDE SEQUENCE [LARGE SCALE GENOMIC DNA]</scope>
    <source>
        <strain evidence="2 3">DSM 12573</strain>
    </source>
</reference>
<feature type="signal peptide" evidence="1">
    <location>
        <begin position="1"/>
        <end position="20"/>
    </location>
</feature>
<feature type="chain" id="PRO_5030734413" description="Lipoprotein" evidence="1">
    <location>
        <begin position="21"/>
        <end position="179"/>
    </location>
</feature>